<evidence type="ECO:0000313" key="1">
    <source>
        <dbReference type="EMBL" id="RRT50490.1"/>
    </source>
</evidence>
<dbReference type="AlphaFoldDB" id="A0A426YFQ3"/>
<dbReference type="Proteomes" id="UP000287651">
    <property type="component" value="Unassembled WGS sequence"/>
</dbReference>
<accession>A0A426YFQ3</accession>
<organism evidence="1 2">
    <name type="scientific">Ensete ventricosum</name>
    <name type="common">Abyssinian banana</name>
    <name type="synonym">Musa ensete</name>
    <dbReference type="NCBI Taxonomy" id="4639"/>
    <lineage>
        <taxon>Eukaryota</taxon>
        <taxon>Viridiplantae</taxon>
        <taxon>Streptophyta</taxon>
        <taxon>Embryophyta</taxon>
        <taxon>Tracheophyta</taxon>
        <taxon>Spermatophyta</taxon>
        <taxon>Magnoliopsida</taxon>
        <taxon>Liliopsida</taxon>
        <taxon>Zingiberales</taxon>
        <taxon>Musaceae</taxon>
        <taxon>Ensete</taxon>
    </lineage>
</organism>
<proteinExistence type="predicted"/>
<gene>
    <name evidence="1" type="ORF">B296_00017635</name>
</gene>
<sequence length="141" mass="14868">MFAEGVGGWLGVHRKLAKGDQELARKTSGVPWKKTKRLIRRSSGVAGKLAGHNYALRELAKSEERVSSSSRLGVGTLESGVVRSAMAPGGLEGISGEVTSSRCRAVVGMEALPEKRGVPTVLLERLVTGVLLIAPTEGYEG</sequence>
<reference evidence="1 2" key="1">
    <citation type="journal article" date="2014" name="Agronomy (Basel)">
        <title>A Draft Genome Sequence for Ensete ventricosum, the Drought-Tolerant Tree Against Hunger.</title>
        <authorList>
            <person name="Harrison J."/>
            <person name="Moore K.A."/>
            <person name="Paszkiewicz K."/>
            <person name="Jones T."/>
            <person name="Grant M."/>
            <person name="Ambacheew D."/>
            <person name="Muzemil S."/>
            <person name="Studholme D.J."/>
        </authorList>
    </citation>
    <scope>NUCLEOTIDE SEQUENCE [LARGE SCALE GENOMIC DNA]</scope>
</reference>
<dbReference type="EMBL" id="AMZH03012738">
    <property type="protein sequence ID" value="RRT50490.1"/>
    <property type="molecule type" value="Genomic_DNA"/>
</dbReference>
<protein>
    <submittedName>
        <fullName evidence="1">Uncharacterized protein</fullName>
    </submittedName>
</protein>
<evidence type="ECO:0000313" key="2">
    <source>
        <dbReference type="Proteomes" id="UP000287651"/>
    </source>
</evidence>
<comment type="caution">
    <text evidence="1">The sequence shown here is derived from an EMBL/GenBank/DDBJ whole genome shotgun (WGS) entry which is preliminary data.</text>
</comment>
<name>A0A426YFQ3_ENSVE</name>